<dbReference type="PROSITE" id="PS01081">
    <property type="entry name" value="HTH_TETR_1"/>
    <property type="match status" value="1"/>
</dbReference>
<dbReference type="Gene3D" id="1.10.357.10">
    <property type="entry name" value="Tetracycline Repressor, domain 2"/>
    <property type="match status" value="1"/>
</dbReference>
<dbReference type="GO" id="GO:0003700">
    <property type="term" value="F:DNA-binding transcription factor activity"/>
    <property type="evidence" value="ECO:0007669"/>
    <property type="project" value="TreeGrafter"/>
</dbReference>
<keyword evidence="2 4" id="KW-0238">DNA-binding</keyword>
<dbReference type="InterPro" id="IPR050109">
    <property type="entry name" value="HTH-type_TetR-like_transc_reg"/>
</dbReference>
<dbReference type="PROSITE" id="PS50977">
    <property type="entry name" value="HTH_TETR_2"/>
    <property type="match status" value="1"/>
</dbReference>
<name>A0A2T0S6X9_9PSEU</name>
<feature type="DNA-binding region" description="H-T-H motif" evidence="4">
    <location>
        <begin position="32"/>
        <end position="51"/>
    </location>
</feature>
<dbReference type="PANTHER" id="PTHR30055:SF234">
    <property type="entry name" value="HTH-TYPE TRANSCRIPTIONAL REGULATOR BETI"/>
    <property type="match status" value="1"/>
</dbReference>
<accession>A0A2T0S6X9</accession>
<dbReference type="InterPro" id="IPR036271">
    <property type="entry name" value="Tet_transcr_reg_TetR-rel_C_sf"/>
</dbReference>
<dbReference type="OrthoDB" id="3296001at2"/>
<dbReference type="SUPFAM" id="SSF46689">
    <property type="entry name" value="Homeodomain-like"/>
    <property type="match status" value="1"/>
</dbReference>
<feature type="domain" description="HTH tetR-type" evidence="5">
    <location>
        <begin position="9"/>
        <end position="69"/>
    </location>
</feature>
<protein>
    <submittedName>
        <fullName evidence="6">TetR family transcriptional regulator</fullName>
    </submittedName>
</protein>
<evidence type="ECO:0000256" key="4">
    <source>
        <dbReference type="PROSITE-ProRule" id="PRU00335"/>
    </source>
</evidence>
<evidence type="ECO:0000256" key="3">
    <source>
        <dbReference type="ARBA" id="ARBA00023163"/>
    </source>
</evidence>
<dbReference type="PANTHER" id="PTHR30055">
    <property type="entry name" value="HTH-TYPE TRANSCRIPTIONAL REGULATOR RUTR"/>
    <property type="match status" value="1"/>
</dbReference>
<gene>
    <name evidence="6" type="ORF">CLV43_12648</name>
</gene>
<dbReference type="GO" id="GO:0000976">
    <property type="term" value="F:transcription cis-regulatory region binding"/>
    <property type="evidence" value="ECO:0007669"/>
    <property type="project" value="TreeGrafter"/>
</dbReference>
<evidence type="ECO:0000313" key="6">
    <source>
        <dbReference type="EMBL" id="PRY29172.1"/>
    </source>
</evidence>
<reference evidence="6 7" key="1">
    <citation type="submission" date="2018-03" db="EMBL/GenBank/DDBJ databases">
        <title>Genomic Encyclopedia of Archaeal and Bacterial Type Strains, Phase II (KMG-II): from individual species to whole genera.</title>
        <authorList>
            <person name="Goeker M."/>
        </authorList>
    </citation>
    <scope>NUCLEOTIDE SEQUENCE [LARGE SCALE GENOMIC DNA]</scope>
    <source>
        <strain evidence="6 7">DSM 44720</strain>
    </source>
</reference>
<evidence type="ECO:0000259" key="5">
    <source>
        <dbReference type="PROSITE" id="PS50977"/>
    </source>
</evidence>
<comment type="caution">
    <text evidence="6">The sequence shown here is derived from an EMBL/GenBank/DDBJ whole genome shotgun (WGS) entry which is preliminary data.</text>
</comment>
<keyword evidence="7" id="KW-1185">Reference proteome</keyword>
<evidence type="ECO:0000256" key="1">
    <source>
        <dbReference type="ARBA" id="ARBA00023015"/>
    </source>
</evidence>
<dbReference type="Gene3D" id="1.10.10.60">
    <property type="entry name" value="Homeodomain-like"/>
    <property type="match status" value="1"/>
</dbReference>
<evidence type="ECO:0000313" key="7">
    <source>
        <dbReference type="Proteomes" id="UP000239494"/>
    </source>
</evidence>
<sequence length="197" mass="21794">MGLRELKMARTRRLISDKAFELFACNGYHRTTIEQIAAAAEVGPRTLYRYFPTKETLVIEFVQTSLFDALSDLHATPAPLPVALNTVIANVLRVMSTDPARVMAVYELAGTNASVRAQLADVLWQWRDNLAHEVEQLLDPPPCRMTAALTAAFAINIIETVVLAWVESRGQADMHTLANHAMTLLRNGNIPVPTEGQ</sequence>
<dbReference type="Pfam" id="PF00440">
    <property type="entry name" value="TetR_N"/>
    <property type="match status" value="1"/>
</dbReference>
<evidence type="ECO:0000256" key="2">
    <source>
        <dbReference type="ARBA" id="ARBA00023125"/>
    </source>
</evidence>
<dbReference type="SUPFAM" id="SSF48498">
    <property type="entry name" value="Tetracyclin repressor-like, C-terminal domain"/>
    <property type="match status" value="1"/>
</dbReference>
<dbReference type="InterPro" id="IPR009057">
    <property type="entry name" value="Homeodomain-like_sf"/>
</dbReference>
<dbReference type="PRINTS" id="PR00455">
    <property type="entry name" value="HTHTETR"/>
</dbReference>
<proteinExistence type="predicted"/>
<dbReference type="EMBL" id="PVTF01000026">
    <property type="protein sequence ID" value="PRY29172.1"/>
    <property type="molecule type" value="Genomic_DNA"/>
</dbReference>
<dbReference type="Proteomes" id="UP000239494">
    <property type="component" value="Unassembled WGS sequence"/>
</dbReference>
<dbReference type="AlphaFoldDB" id="A0A2T0S6X9"/>
<organism evidence="6 7">
    <name type="scientific">Umezawaea tangerina</name>
    <dbReference type="NCBI Taxonomy" id="84725"/>
    <lineage>
        <taxon>Bacteria</taxon>
        <taxon>Bacillati</taxon>
        <taxon>Actinomycetota</taxon>
        <taxon>Actinomycetes</taxon>
        <taxon>Pseudonocardiales</taxon>
        <taxon>Pseudonocardiaceae</taxon>
        <taxon>Umezawaea</taxon>
    </lineage>
</organism>
<keyword evidence="1" id="KW-0805">Transcription regulation</keyword>
<dbReference type="InterPro" id="IPR001647">
    <property type="entry name" value="HTH_TetR"/>
</dbReference>
<keyword evidence="3" id="KW-0804">Transcription</keyword>
<dbReference type="InterPro" id="IPR023772">
    <property type="entry name" value="DNA-bd_HTH_TetR-type_CS"/>
</dbReference>